<evidence type="ECO:0000313" key="2">
    <source>
        <dbReference type="EMBL" id="EIE26051.1"/>
    </source>
</evidence>
<proteinExistence type="predicted"/>
<dbReference type="GeneID" id="17044055"/>
<feature type="region of interest" description="Disordered" evidence="1">
    <location>
        <begin position="325"/>
        <end position="586"/>
    </location>
</feature>
<dbReference type="KEGG" id="csl:COCSUDRAFT_46472"/>
<feature type="compositionally biased region" description="Basic and acidic residues" evidence="1">
    <location>
        <begin position="396"/>
        <end position="423"/>
    </location>
</feature>
<feature type="compositionally biased region" description="Gly residues" evidence="1">
    <location>
        <begin position="372"/>
        <end position="388"/>
    </location>
</feature>
<dbReference type="AlphaFoldDB" id="I0Z5Y2"/>
<dbReference type="EMBL" id="AGSI01000003">
    <property type="protein sequence ID" value="EIE26051.1"/>
    <property type="molecule type" value="Genomic_DNA"/>
</dbReference>
<reference evidence="2 3" key="1">
    <citation type="journal article" date="2012" name="Genome Biol.">
        <title>The genome of the polar eukaryotic microalga coccomyxa subellipsoidea reveals traits of cold adaptation.</title>
        <authorList>
            <person name="Blanc G."/>
            <person name="Agarkova I."/>
            <person name="Grimwood J."/>
            <person name="Kuo A."/>
            <person name="Brueggeman A."/>
            <person name="Dunigan D."/>
            <person name="Gurnon J."/>
            <person name="Ladunga I."/>
            <person name="Lindquist E."/>
            <person name="Lucas S."/>
            <person name="Pangilinan J."/>
            <person name="Proschold T."/>
            <person name="Salamov A."/>
            <person name="Schmutz J."/>
            <person name="Weeks D."/>
            <person name="Yamada T."/>
            <person name="Claverie J.M."/>
            <person name="Grigoriev I."/>
            <person name="Van Etten J."/>
            <person name="Lomsadze A."/>
            <person name="Borodovsky M."/>
        </authorList>
    </citation>
    <scope>NUCLEOTIDE SEQUENCE [LARGE SCALE GENOMIC DNA]</scope>
    <source>
        <strain evidence="2 3">C-169</strain>
    </source>
</reference>
<organism evidence="2 3">
    <name type="scientific">Coccomyxa subellipsoidea (strain C-169)</name>
    <name type="common">Green microalga</name>
    <dbReference type="NCBI Taxonomy" id="574566"/>
    <lineage>
        <taxon>Eukaryota</taxon>
        <taxon>Viridiplantae</taxon>
        <taxon>Chlorophyta</taxon>
        <taxon>core chlorophytes</taxon>
        <taxon>Trebouxiophyceae</taxon>
        <taxon>Trebouxiophyceae incertae sedis</taxon>
        <taxon>Coccomyxaceae</taxon>
        <taxon>Coccomyxa</taxon>
        <taxon>Coccomyxa subellipsoidea</taxon>
    </lineage>
</organism>
<protein>
    <submittedName>
        <fullName evidence="2">Uncharacterized protein</fullName>
    </submittedName>
</protein>
<feature type="compositionally biased region" description="Basic residues" evidence="1">
    <location>
        <begin position="1"/>
        <end position="13"/>
    </location>
</feature>
<dbReference type="Proteomes" id="UP000007264">
    <property type="component" value="Unassembled WGS sequence"/>
</dbReference>
<feature type="compositionally biased region" description="Basic and acidic residues" evidence="1">
    <location>
        <begin position="193"/>
        <end position="207"/>
    </location>
</feature>
<accession>I0Z5Y2</accession>
<name>I0Z5Y2_COCSC</name>
<feature type="region of interest" description="Disordered" evidence="1">
    <location>
        <begin position="238"/>
        <end position="268"/>
    </location>
</feature>
<feature type="compositionally biased region" description="Basic and acidic residues" evidence="1">
    <location>
        <begin position="62"/>
        <end position="77"/>
    </location>
</feature>
<feature type="region of interest" description="Disordered" evidence="1">
    <location>
        <begin position="187"/>
        <end position="208"/>
    </location>
</feature>
<feature type="compositionally biased region" description="Basic and acidic residues" evidence="1">
    <location>
        <begin position="485"/>
        <end position="494"/>
    </location>
</feature>
<evidence type="ECO:0000256" key="1">
    <source>
        <dbReference type="SAM" id="MobiDB-lite"/>
    </source>
</evidence>
<evidence type="ECO:0000313" key="3">
    <source>
        <dbReference type="Proteomes" id="UP000007264"/>
    </source>
</evidence>
<sequence length="637" mass="70125">MGKEKEHRRHAHHPTATGEQDKEPQGQASSIKETWHPSAESRPDDPTQSEKRVIARQASHVSRSEKHKDIQDLERRMAQAALEETPGADNGEGLEKPEDFVGELAEKEMKHAKKIPYYLAEDDANKQAEAARERVDEAEACMTEIQAHIKDRSGGLHERMGQLAAEERRLLGAAAAALEATEKELAAAKQQRMHMEEERDTANDRESAYVYETEQIAKQVDNEYESALRAQELKVVERLSEEHSKKKQPSRQEVEREIRQEHDMLTGEKDALEAARKQVERAKMEQVYLAEELTRKLDRADYAIKEAEQKLERMRAEFERQLAAVRSEAAAARRDLERLRKDAERQEKSAHANLSSSKSHSDRRQAKPKGGQAKGAGSKSGGGAGSPAGGAYRTGKKAEGGSKGEQAKQDKPQIDEDELKFQEAVHFSEPTADPVVTGLDILDEDDRTPGLDPDKMGGQTAGAKSMEASVRAKEAQEQMAQEAEEAYKLRERTKPTAKGHGKHFATSTELDPGQVKKAAKQTAAESLEAAKEKAQKAKEVAQDPERAKQAAHETARQTAQKTKEAKETVKAKAQETAPGLTLASTNAPCVTSKAREVAHKANEAVEVSAQTVEDSLRGAAGAAKSAVDSILGRRPEE</sequence>
<feature type="compositionally biased region" description="Basic and acidic residues" evidence="1">
    <location>
        <begin position="33"/>
        <end position="53"/>
    </location>
</feature>
<comment type="caution">
    <text evidence="2">The sequence shown here is derived from an EMBL/GenBank/DDBJ whole genome shotgun (WGS) entry which is preliminary data.</text>
</comment>
<dbReference type="RefSeq" id="XP_005650595.1">
    <property type="nucleotide sequence ID" value="XM_005650538.1"/>
</dbReference>
<feature type="compositionally biased region" description="Basic and acidic residues" evidence="1">
    <location>
        <begin position="528"/>
        <end position="573"/>
    </location>
</feature>
<feature type="compositionally biased region" description="Basic and acidic residues" evidence="1">
    <location>
        <begin position="331"/>
        <end position="350"/>
    </location>
</feature>
<gene>
    <name evidence="2" type="ORF">COCSUDRAFT_46472</name>
</gene>
<feature type="region of interest" description="Disordered" evidence="1">
    <location>
        <begin position="1"/>
        <end position="96"/>
    </location>
</feature>
<feature type="region of interest" description="Disordered" evidence="1">
    <location>
        <begin position="614"/>
        <end position="637"/>
    </location>
</feature>
<keyword evidence="3" id="KW-1185">Reference proteome</keyword>
<dbReference type="OrthoDB" id="10599192at2759"/>